<reference evidence="2 3" key="1">
    <citation type="journal article" date="2018" name="Mol. Biol. Evol.">
        <title>Analysis of the draft genome of the red seaweed Gracilariopsis chorda provides insights into genome size evolution in Rhodophyta.</title>
        <authorList>
            <person name="Lee J."/>
            <person name="Yang E.C."/>
            <person name="Graf L."/>
            <person name="Yang J.H."/>
            <person name="Qiu H."/>
            <person name="Zel Zion U."/>
            <person name="Chan C.X."/>
            <person name="Stephens T.G."/>
            <person name="Weber A.P.M."/>
            <person name="Boo G.H."/>
            <person name="Boo S.M."/>
            <person name="Kim K.M."/>
            <person name="Shin Y."/>
            <person name="Jung M."/>
            <person name="Lee S.J."/>
            <person name="Yim H.S."/>
            <person name="Lee J.H."/>
            <person name="Bhattacharya D."/>
            <person name="Yoon H.S."/>
        </authorList>
    </citation>
    <scope>NUCLEOTIDE SEQUENCE [LARGE SCALE GENOMIC DNA]</scope>
    <source>
        <strain evidence="2 3">SKKU-2015</strain>
        <tissue evidence="2">Whole body</tissue>
    </source>
</reference>
<protein>
    <submittedName>
        <fullName evidence="2">CRAL-TRIO domain-containing protein T23G5.2</fullName>
    </submittedName>
</protein>
<dbReference type="Gene3D" id="3.40.525.10">
    <property type="entry name" value="CRAL-TRIO lipid binding domain"/>
    <property type="match status" value="1"/>
</dbReference>
<dbReference type="InterPro" id="IPR001251">
    <property type="entry name" value="CRAL-TRIO_dom"/>
</dbReference>
<dbReference type="InterPro" id="IPR036865">
    <property type="entry name" value="CRAL-TRIO_dom_sf"/>
</dbReference>
<name>A0A2V3J3C0_9FLOR</name>
<dbReference type="Proteomes" id="UP000247409">
    <property type="component" value="Unassembled WGS sequence"/>
</dbReference>
<gene>
    <name evidence="2" type="ORF">BWQ96_01464</name>
</gene>
<dbReference type="PROSITE" id="PS50191">
    <property type="entry name" value="CRAL_TRIO"/>
    <property type="match status" value="1"/>
</dbReference>
<dbReference type="PANTHER" id="PTHR46277">
    <property type="entry name" value="OS03G0850700 PROTEIN"/>
    <property type="match status" value="1"/>
</dbReference>
<dbReference type="EMBL" id="NBIV01000012">
    <property type="protein sequence ID" value="PXF48612.1"/>
    <property type="molecule type" value="Genomic_DNA"/>
</dbReference>
<feature type="domain" description="CRAL-TRIO" evidence="1">
    <location>
        <begin position="76"/>
        <end position="256"/>
    </location>
</feature>
<keyword evidence="3" id="KW-1185">Reference proteome</keyword>
<evidence type="ECO:0000313" key="2">
    <source>
        <dbReference type="EMBL" id="PXF48612.1"/>
    </source>
</evidence>
<sequence length="270" mass="30967">MCPTREEAERVLRQAKYKLKHADDEEEEDPFLSTATAARYLRGYKNENVAAKNMASTYQYRRLVHANDLGTNQDTYKTVWTELAKRNMFLAAKSDGATPPSPVLILRKRGDAFDKGDFEEYRRAFFFTLDCTARIADAELAIQDPIKQQTGQWVLVMDMAGYSSKNSPPLSVSLETMRIFQNHFPERAKRIVIIDAPNAFAILWRMLSPFIESVTREKFMFLSRSQGDEELRRILGETIWGCIEMDMVKGKEISAQLMIDAGLLRSMEVL</sequence>
<dbReference type="AlphaFoldDB" id="A0A2V3J3C0"/>
<dbReference type="OrthoDB" id="75724at2759"/>
<dbReference type="PANTHER" id="PTHR46277:SF3">
    <property type="entry name" value="BINDING PROTEIN, PUTATIVE-RELATED"/>
    <property type="match status" value="1"/>
</dbReference>
<organism evidence="2 3">
    <name type="scientific">Gracilariopsis chorda</name>
    <dbReference type="NCBI Taxonomy" id="448386"/>
    <lineage>
        <taxon>Eukaryota</taxon>
        <taxon>Rhodophyta</taxon>
        <taxon>Florideophyceae</taxon>
        <taxon>Rhodymeniophycidae</taxon>
        <taxon>Gracilariales</taxon>
        <taxon>Gracilariaceae</taxon>
        <taxon>Gracilariopsis</taxon>
    </lineage>
</organism>
<dbReference type="SUPFAM" id="SSF52087">
    <property type="entry name" value="CRAL/TRIO domain"/>
    <property type="match status" value="1"/>
</dbReference>
<dbReference type="STRING" id="448386.A0A2V3J3C0"/>
<accession>A0A2V3J3C0</accession>
<comment type="caution">
    <text evidence="2">The sequence shown here is derived from an EMBL/GenBank/DDBJ whole genome shotgun (WGS) entry which is preliminary data.</text>
</comment>
<dbReference type="Pfam" id="PF00650">
    <property type="entry name" value="CRAL_TRIO"/>
    <property type="match status" value="1"/>
</dbReference>
<proteinExistence type="predicted"/>
<evidence type="ECO:0000313" key="3">
    <source>
        <dbReference type="Proteomes" id="UP000247409"/>
    </source>
</evidence>
<dbReference type="SMART" id="SM00516">
    <property type="entry name" value="SEC14"/>
    <property type="match status" value="1"/>
</dbReference>
<dbReference type="CDD" id="cd00170">
    <property type="entry name" value="SEC14"/>
    <property type="match status" value="1"/>
</dbReference>
<evidence type="ECO:0000259" key="1">
    <source>
        <dbReference type="PROSITE" id="PS50191"/>
    </source>
</evidence>